<feature type="transmembrane region" description="Helical" evidence="1">
    <location>
        <begin position="132"/>
        <end position="153"/>
    </location>
</feature>
<evidence type="ECO:0000313" key="4">
    <source>
        <dbReference type="Proteomes" id="UP000248423"/>
    </source>
</evidence>
<dbReference type="Pfam" id="PF24803">
    <property type="entry name" value="DUF7704"/>
    <property type="match status" value="1"/>
</dbReference>
<evidence type="ECO:0000313" key="3">
    <source>
        <dbReference type="EMBL" id="PYI09242.1"/>
    </source>
</evidence>
<feature type="domain" description="DUF7704" evidence="2">
    <location>
        <begin position="15"/>
        <end position="152"/>
    </location>
</feature>
<evidence type="ECO:0000256" key="1">
    <source>
        <dbReference type="SAM" id="Phobius"/>
    </source>
</evidence>
<feature type="transmembrane region" description="Helical" evidence="1">
    <location>
        <begin position="69"/>
        <end position="86"/>
    </location>
</feature>
<dbReference type="AlphaFoldDB" id="A0A319EG05"/>
<feature type="transmembrane region" description="Helical" evidence="1">
    <location>
        <begin position="30"/>
        <end position="49"/>
    </location>
</feature>
<reference evidence="3 4" key="1">
    <citation type="submission" date="2018-02" db="EMBL/GenBank/DDBJ databases">
        <title>The genomes of Aspergillus section Nigri reveals drivers in fungal speciation.</title>
        <authorList>
            <consortium name="DOE Joint Genome Institute"/>
            <person name="Vesth T.C."/>
            <person name="Nybo J."/>
            <person name="Theobald S."/>
            <person name="Brandl J."/>
            <person name="Frisvad J.C."/>
            <person name="Nielsen K.F."/>
            <person name="Lyhne E.K."/>
            <person name="Kogle M.E."/>
            <person name="Kuo A."/>
            <person name="Riley R."/>
            <person name="Clum A."/>
            <person name="Nolan M."/>
            <person name="Lipzen A."/>
            <person name="Salamov A."/>
            <person name="Henrissat B."/>
            <person name="Wiebenga A."/>
            <person name="De vries R.P."/>
            <person name="Grigoriev I.V."/>
            <person name="Mortensen U.H."/>
            <person name="Andersen M.R."/>
            <person name="Baker S.E."/>
        </authorList>
    </citation>
    <scope>NUCLEOTIDE SEQUENCE [LARGE SCALE GENOMIC DNA]</scope>
    <source>
        <strain evidence="3 4">CBS 121057</strain>
    </source>
</reference>
<protein>
    <recommendedName>
        <fullName evidence="2">DUF7704 domain-containing protein</fullName>
    </recommendedName>
</protein>
<dbReference type="PANTHER" id="PTHR37019">
    <property type="entry name" value="CHROMOSOME 1, WHOLE GENOME SHOTGUN SEQUENCE"/>
    <property type="match status" value="1"/>
</dbReference>
<sequence length="173" mass="19663">MALQQNPSLVPGPITIPFFYRLVITTMEPFFAFCGALQSFLYPTVYMTSMTRGRVSSTPEMDFLHTELGGAWLYFAFVEAVVLRVFDDEQLWRFLCAAMLISDVAWCHSAAQAVGGWGIWSNVSVWSMEDHLMFWTSAPITVMRILIVLGVGLKGRQADQPRERNDWVEAEVR</sequence>
<dbReference type="InterPro" id="IPR056121">
    <property type="entry name" value="DUF7704"/>
</dbReference>
<accession>A0A319EG05</accession>
<dbReference type="Proteomes" id="UP000248423">
    <property type="component" value="Unassembled WGS sequence"/>
</dbReference>
<keyword evidence="4" id="KW-1185">Reference proteome</keyword>
<keyword evidence="1" id="KW-1133">Transmembrane helix</keyword>
<evidence type="ECO:0000259" key="2">
    <source>
        <dbReference type="Pfam" id="PF24803"/>
    </source>
</evidence>
<keyword evidence="1" id="KW-0472">Membrane</keyword>
<organism evidence="3 4">
    <name type="scientific">Aspergillus sclerotiicarbonarius (strain CBS 121057 / IBT 28362)</name>
    <dbReference type="NCBI Taxonomy" id="1448318"/>
    <lineage>
        <taxon>Eukaryota</taxon>
        <taxon>Fungi</taxon>
        <taxon>Dikarya</taxon>
        <taxon>Ascomycota</taxon>
        <taxon>Pezizomycotina</taxon>
        <taxon>Eurotiomycetes</taxon>
        <taxon>Eurotiomycetidae</taxon>
        <taxon>Eurotiales</taxon>
        <taxon>Aspergillaceae</taxon>
        <taxon>Aspergillus</taxon>
        <taxon>Aspergillus subgen. Circumdati</taxon>
    </lineage>
</organism>
<keyword evidence="1" id="KW-0812">Transmembrane</keyword>
<dbReference type="EMBL" id="KZ826329">
    <property type="protein sequence ID" value="PYI09242.1"/>
    <property type="molecule type" value="Genomic_DNA"/>
</dbReference>
<dbReference type="VEuPathDB" id="FungiDB:BO78DRAFT_459351"/>
<dbReference type="PANTHER" id="PTHR37019:SF1">
    <property type="entry name" value="EXPERA DOMAIN-CONTAINING PROTEIN"/>
    <property type="match status" value="1"/>
</dbReference>
<proteinExistence type="predicted"/>
<gene>
    <name evidence="3" type="ORF">BO78DRAFT_459351</name>
</gene>
<name>A0A319EG05_ASPSB</name>
<dbReference type="OrthoDB" id="2937326at2759"/>